<dbReference type="Proteomes" id="UP001467690">
    <property type="component" value="Unassembled WGS sequence"/>
</dbReference>
<feature type="compositionally biased region" description="Basic and acidic residues" evidence="1">
    <location>
        <begin position="82"/>
        <end position="103"/>
    </location>
</feature>
<protein>
    <submittedName>
        <fullName evidence="2">Uncharacterized protein</fullName>
    </submittedName>
</protein>
<gene>
    <name evidence="2" type="ORF">ABS311_15955</name>
</gene>
<evidence type="ECO:0000313" key="2">
    <source>
        <dbReference type="EMBL" id="MER2493371.1"/>
    </source>
</evidence>
<dbReference type="RefSeq" id="WP_350402569.1">
    <property type="nucleotide sequence ID" value="NZ_JBELOE010000265.1"/>
</dbReference>
<reference evidence="2 3" key="1">
    <citation type="submission" date="2024-06" db="EMBL/GenBank/DDBJ databases">
        <authorList>
            <person name="Chen R.Y."/>
        </authorList>
    </citation>
    <scope>NUCLEOTIDE SEQUENCE [LARGE SCALE GENOMIC DNA]</scope>
    <source>
        <strain evidence="2 3">D2</strain>
    </source>
</reference>
<organism evidence="2 3">
    <name type="scientific">Catenovulum sediminis</name>
    <dbReference type="NCBI Taxonomy" id="1740262"/>
    <lineage>
        <taxon>Bacteria</taxon>
        <taxon>Pseudomonadati</taxon>
        <taxon>Pseudomonadota</taxon>
        <taxon>Gammaproteobacteria</taxon>
        <taxon>Alteromonadales</taxon>
        <taxon>Alteromonadaceae</taxon>
        <taxon>Catenovulum</taxon>
    </lineage>
</organism>
<feature type="region of interest" description="Disordered" evidence="1">
    <location>
        <begin position="63"/>
        <end position="103"/>
    </location>
</feature>
<sequence length="103" mass="11369">MTTQLANSFSIVMLDSLNDKNGTPIHEVNQKLTEKDISPQVAANYIRAGVAEIKGKMPQQLADLINPSVEDENENPDSDPNNPEKTDSSTERDSTEDNNKPEE</sequence>
<comment type="caution">
    <text evidence="2">The sequence shown here is derived from an EMBL/GenBank/DDBJ whole genome shotgun (WGS) entry which is preliminary data.</text>
</comment>
<evidence type="ECO:0000256" key="1">
    <source>
        <dbReference type="SAM" id="MobiDB-lite"/>
    </source>
</evidence>
<proteinExistence type="predicted"/>
<name>A0ABV1RKA6_9ALTE</name>
<keyword evidence="3" id="KW-1185">Reference proteome</keyword>
<evidence type="ECO:0000313" key="3">
    <source>
        <dbReference type="Proteomes" id="UP001467690"/>
    </source>
</evidence>
<accession>A0ABV1RKA6</accession>
<dbReference type="EMBL" id="JBELOE010000265">
    <property type="protein sequence ID" value="MER2493371.1"/>
    <property type="molecule type" value="Genomic_DNA"/>
</dbReference>